<comment type="caution">
    <text evidence="2">The sequence shown here is derived from an EMBL/GenBank/DDBJ whole genome shotgun (WGS) entry which is preliminary data.</text>
</comment>
<evidence type="ECO:0000313" key="2">
    <source>
        <dbReference type="EMBL" id="KFF12474.1"/>
    </source>
</evidence>
<name>A0A086A710_9FLAO</name>
<dbReference type="AlphaFoldDB" id="A0A086A710"/>
<reference evidence="2 3" key="1">
    <citation type="submission" date="2014-07" db="EMBL/GenBank/DDBJ databases">
        <title>Genome of Chryseobacterium soli DSM 19298.</title>
        <authorList>
            <person name="Stropko S.J."/>
            <person name="Pipes S.E."/>
            <person name="Newman J."/>
        </authorList>
    </citation>
    <scope>NUCLEOTIDE SEQUENCE [LARGE SCALE GENOMIC DNA]</scope>
    <source>
        <strain evidence="2 3">DSM 19298</strain>
    </source>
</reference>
<accession>A0A086A710</accession>
<dbReference type="OrthoDB" id="1027207at2"/>
<feature type="domain" description="DUF6268" evidence="1">
    <location>
        <begin position="73"/>
        <end position="316"/>
    </location>
</feature>
<evidence type="ECO:0000313" key="3">
    <source>
        <dbReference type="Proteomes" id="UP000028705"/>
    </source>
</evidence>
<dbReference type="Proteomes" id="UP000028705">
    <property type="component" value="Unassembled WGS sequence"/>
</dbReference>
<organism evidence="2 3">
    <name type="scientific">Chryseobacterium soli</name>
    <dbReference type="NCBI Taxonomy" id="445961"/>
    <lineage>
        <taxon>Bacteria</taxon>
        <taxon>Pseudomonadati</taxon>
        <taxon>Bacteroidota</taxon>
        <taxon>Flavobacteriia</taxon>
        <taxon>Flavobacteriales</taxon>
        <taxon>Weeksellaceae</taxon>
        <taxon>Chryseobacterium group</taxon>
        <taxon>Chryseobacterium</taxon>
    </lineage>
</organism>
<dbReference type="STRING" id="445961.IW15_13100"/>
<proteinExistence type="predicted"/>
<dbReference type="eggNOG" id="ENOG502ZA7A">
    <property type="taxonomic scope" value="Bacteria"/>
</dbReference>
<dbReference type="InterPro" id="IPR046235">
    <property type="entry name" value="DUF6268"/>
</dbReference>
<sequence length="324" mass="37258">MKTLRKLFIPIAFLPVKNLIYAQKRDSIPMRVRAFVADKFPQSRDLNVEYTQVMPYQYTSKLQNGDLPDNKVKSFQQVKANANIYFIKKQKLLLSTSLNYRYTSLNTEHPVLAEAAPQEKDFHYHSEALNFSYFSRLFNKTAIYTATASVDGSEQHFERIRGMVTGSLILKATPKTKIMLGLAAFIDPSTQIPVLPIFTLENKFNNGWVLDVLLPKKVLIRKDIFANGRISLGSEMDNTSFYIYRSDKTYEFRQVEINSGAIYEHNLGGNFIGTLKTGIRATPRTRIFEKQKSFKDYVFESTNKPAFYFNVGVSYNPFGKPRVR</sequence>
<protein>
    <recommendedName>
        <fullName evidence="1">DUF6268 domain-containing protein</fullName>
    </recommendedName>
</protein>
<dbReference type="EMBL" id="JPRH01000004">
    <property type="protein sequence ID" value="KFF12474.1"/>
    <property type="molecule type" value="Genomic_DNA"/>
</dbReference>
<gene>
    <name evidence="2" type="ORF">IW15_13100</name>
</gene>
<keyword evidence="3" id="KW-1185">Reference proteome</keyword>
<dbReference type="RefSeq" id="WP_034711687.1">
    <property type="nucleotide sequence ID" value="NZ_JPRH01000004.1"/>
</dbReference>
<dbReference type="Pfam" id="PF19783">
    <property type="entry name" value="DUF6268"/>
    <property type="match status" value="1"/>
</dbReference>
<evidence type="ECO:0000259" key="1">
    <source>
        <dbReference type="Pfam" id="PF19783"/>
    </source>
</evidence>